<sequence length="38" mass="3958">MPGKDGWVTRKLGELSQAAVHLVGITAGKVCASTAFQE</sequence>
<reference evidence="2" key="1">
    <citation type="submission" date="2015-03" db="EMBL/GenBank/DDBJ databases">
        <authorList>
            <consortium name="Pathogen Informatics"/>
        </authorList>
    </citation>
    <scope>NUCLEOTIDE SEQUENCE [LARGE SCALE GENOMIC DNA]</scope>
    <source>
        <strain evidence="2">N09902308</strain>
    </source>
</reference>
<dbReference type="AlphaFoldDB" id="A0A916P6V7"/>
<dbReference type="EMBL" id="CSBK01000141">
    <property type="protein sequence ID" value="COX00443.1"/>
    <property type="molecule type" value="Genomic_DNA"/>
</dbReference>
<name>A0A916P6V7_MYCTX</name>
<accession>A0A916P6V7</accession>
<evidence type="ECO:0000313" key="2">
    <source>
        <dbReference type="Proteomes" id="UP000039021"/>
    </source>
</evidence>
<proteinExistence type="predicted"/>
<organism evidence="1 2">
    <name type="scientific">Mycobacterium tuberculosis</name>
    <dbReference type="NCBI Taxonomy" id="1773"/>
    <lineage>
        <taxon>Bacteria</taxon>
        <taxon>Bacillati</taxon>
        <taxon>Actinomycetota</taxon>
        <taxon>Actinomycetes</taxon>
        <taxon>Mycobacteriales</taxon>
        <taxon>Mycobacteriaceae</taxon>
        <taxon>Mycobacterium</taxon>
        <taxon>Mycobacterium tuberculosis complex</taxon>
    </lineage>
</organism>
<protein>
    <submittedName>
        <fullName evidence="1">Uncharacterized protein</fullName>
    </submittedName>
</protein>
<comment type="caution">
    <text evidence="1">The sequence shown here is derived from an EMBL/GenBank/DDBJ whole genome shotgun (WGS) entry which is preliminary data.</text>
</comment>
<evidence type="ECO:0000313" key="1">
    <source>
        <dbReference type="EMBL" id="COX00443.1"/>
    </source>
</evidence>
<gene>
    <name evidence="1" type="ORF">ERS007739_00495</name>
</gene>
<dbReference type="Proteomes" id="UP000039021">
    <property type="component" value="Unassembled WGS sequence"/>
</dbReference>